<reference evidence="1" key="1">
    <citation type="submission" date="2020-02" db="EMBL/GenBank/DDBJ databases">
        <title>Draft genome sequence of Candidatus Afipia apatlaquensis IBT-C3, a potential strain for decolorization of textile dyes.</title>
        <authorList>
            <person name="Sanchez-Reyes A."/>
            <person name="Breton-Deval L."/>
            <person name="Mangelson H."/>
            <person name="Sanchez-Flores A."/>
        </authorList>
    </citation>
    <scope>NUCLEOTIDE SEQUENCE [LARGE SCALE GENOMIC DNA]</scope>
    <source>
        <strain evidence="1">IBT-C3</strain>
    </source>
</reference>
<evidence type="ECO:0000313" key="1">
    <source>
        <dbReference type="EMBL" id="NGX94301.1"/>
    </source>
</evidence>
<organism evidence="1 2">
    <name type="scientific">Candidatus Afipia apatlaquensis</name>
    <dbReference type="NCBI Taxonomy" id="2712852"/>
    <lineage>
        <taxon>Bacteria</taxon>
        <taxon>Pseudomonadati</taxon>
        <taxon>Pseudomonadota</taxon>
        <taxon>Alphaproteobacteria</taxon>
        <taxon>Hyphomicrobiales</taxon>
        <taxon>Nitrobacteraceae</taxon>
        <taxon>Afipia</taxon>
    </lineage>
</organism>
<dbReference type="AlphaFoldDB" id="A0A7C9RDR9"/>
<accession>A0A7C9RDR9</accession>
<dbReference type="EMBL" id="JAAMRR010000173">
    <property type="protein sequence ID" value="NGX94301.1"/>
    <property type="molecule type" value="Genomic_DNA"/>
</dbReference>
<comment type="caution">
    <text evidence="1">The sequence shown here is derived from an EMBL/GenBank/DDBJ whole genome shotgun (WGS) entry which is preliminary data.</text>
</comment>
<keyword evidence="2" id="KW-1185">Reference proteome</keyword>
<protein>
    <submittedName>
        <fullName evidence="1">Helix-turn-helix domain-containing protein</fullName>
    </submittedName>
</protein>
<name>A0A7C9RDR9_9BRAD</name>
<evidence type="ECO:0000313" key="2">
    <source>
        <dbReference type="Proteomes" id="UP000480266"/>
    </source>
</evidence>
<proteinExistence type="predicted"/>
<dbReference type="Proteomes" id="UP000480266">
    <property type="component" value="Unassembled WGS sequence"/>
</dbReference>
<gene>
    <name evidence="1" type="ORF">G4V63_03390</name>
</gene>
<sequence length="88" mass="9930">MLYPEIRTWNSVEEKSMSAESESTNQFLRIIIALLLEDSDKFPQLRQRVAFLDQAGMGATEIAKVLGRTPTYVSKELVGIRKSRKKGG</sequence>